<feature type="compositionally biased region" description="Polar residues" evidence="1">
    <location>
        <begin position="10"/>
        <end position="19"/>
    </location>
</feature>
<dbReference type="InterPro" id="IPR003863">
    <property type="entry name" value="DUF220"/>
</dbReference>
<protein>
    <recommendedName>
        <fullName evidence="2">DUF220 domain-containing protein</fullName>
    </recommendedName>
</protein>
<organism evidence="3 4">
    <name type="scientific">Eutrema salsugineum</name>
    <name type="common">Saltwater cress</name>
    <name type="synonym">Sisymbrium salsugineum</name>
    <dbReference type="NCBI Taxonomy" id="72664"/>
    <lineage>
        <taxon>Eukaryota</taxon>
        <taxon>Viridiplantae</taxon>
        <taxon>Streptophyta</taxon>
        <taxon>Embryophyta</taxon>
        <taxon>Tracheophyta</taxon>
        <taxon>Spermatophyta</taxon>
        <taxon>Magnoliopsida</taxon>
        <taxon>eudicotyledons</taxon>
        <taxon>Gunneridae</taxon>
        <taxon>Pentapetalae</taxon>
        <taxon>rosids</taxon>
        <taxon>malvids</taxon>
        <taxon>Brassicales</taxon>
        <taxon>Brassicaceae</taxon>
        <taxon>Eutremeae</taxon>
        <taxon>Eutrema</taxon>
    </lineage>
</organism>
<dbReference type="Proteomes" id="UP000030689">
    <property type="component" value="Unassembled WGS sequence"/>
</dbReference>
<dbReference type="OMA" id="WISENTQ"/>
<feature type="domain" description="DUF220" evidence="2">
    <location>
        <begin position="104"/>
        <end position="172"/>
    </location>
</feature>
<dbReference type="STRING" id="72664.V4K9S6"/>
<dbReference type="KEGG" id="eus:EUTSA_v10008736mg"/>
<feature type="compositionally biased region" description="Basic and acidic residues" evidence="1">
    <location>
        <begin position="34"/>
        <end position="84"/>
    </location>
</feature>
<keyword evidence="4" id="KW-1185">Reference proteome</keyword>
<reference evidence="3 4" key="1">
    <citation type="journal article" date="2013" name="Front. Plant Sci.">
        <title>The Reference Genome of the Halophytic Plant Eutrema salsugineum.</title>
        <authorList>
            <person name="Yang R."/>
            <person name="Jarvis D.E."/>
            <person name="Chen H."/>
            <person name="Beilstein M.A."/>
            <person name="Grimwood J."/>
            <person name="Jenkins J."/>
            <person name="Shu S."/>
            <person name="Prochnik S."/>
            <person name="Xin M."/>
            <person name="Ma C."/>
            <person name="Schmutz J."/>
            <person name="Wing R.A."/>
            <person name="Mitchell-Olds T."/>
            <person name="Schumaker K.S."/>
            <person name="Wang X."/>
        </authorList>
    </citation>
    <scope>NUCLEOTIDE SEQUENCE [LARGE SCALE GENOMIC DNA]</scope>
</reference>
<name>V4K9S6_EUTSA</name>
<proteinExistence type="predicted"/>
<evidence type="ECO:0000313" key="3">
    <source>
        <dbReference type="EMBL" id="ESQ34430.1"/>
    </source>
</evidence>
<feature type="region of interest" description="Disordered" evidence="1">
    <location>
        <begin position="1"/>
        <end position="88"/>
    </location>
</feature>
<sequence length="219" mass="25686">MGIFPGFGSWINQNTQQSHDQGESKRSGNVKQKSMSEENTHEERDEMKEQLKLWRDENKKKQWYDPPPKVKENISRKIESENKGKNSQIVDSEKALSWNFLWWSGTIPIRLYFIEKPRELAKNEMRYMAMFEGSYEVEPMYVDSERFCKHMKPKSREEYRKCSGGQGRIASKVKLDQIFKPSPLFNVPPISWFIRKVTVKTTKTLAEDLQTASAVIRGI</sequence>
<dbReference type="EMBL" id="KI517683">
    <property type="protein sequence ID" value="ESQ34430.1"/>
    <property type="molecule type" value="Genomic_DNA"/>
</dbReference>
<gene>
    <name evidence="3" type="ORF">EUTSA_v10008736mg</name>
</gene>
<dbReference type="AlphaFoldDB" id="V4K9S6"/>
<dbReference type="PANTHER" id="PTHR31385">
    <property type="entry name" value="PUTATIVE (DUF220)-RELATED"/>
    <property type="match status" value="1"/>
</dbReference>
<evidence type="ECO:0000256" key="1">
    <source>
        <dbReference type="SAM" id="MobiDB-lite"/>
    </source>
</evidence>
<evidence type="ECO:0000259" key="2">
    <source>
        <dbReference type="Pfam" id="PF02713"/>
    </source>
</evidence>
<evidence type="ECO:0000313" key="4">
    <source>
        <dbReference type="Proteomes" id="UP000030689"/>
    </source>
</evidence>
<dbReference type="eggNOG" id="ENOG502QUTS">
    <property type="taxonomic scope" value="Eukaryota"/>
</dbReference>
<dbReference type="Pfam" id="PF02713">
    <property type="entry name" value="DUF220"/>
    <property type="match status" value="1"/>
</dbReference>
<accession>V4K9S6</accession>
<dbReference type="Gramene" id="ESQ34430">
    <property type="protein sequence ID" value="ESQ34430"/>
    <property type="gene ID" value="EUTSA_v10008736mg"/>
</dbReference>
<dbReference type="PANTHER" id="PTHR31385:SF4">
    <property type="entry name" value="F28C11.15-RELATED"/>
    <property type="match status" value="1"/>
</dbReference>